<dbReference type="PANTHER" id="PTHR46943:SF1">
    <property type="entry name" value="PENTRAXIN-RELATED PROTEIN PTX3"/>
    <property type="match status" value="1"/>
</dbReference>
<dbReference type="EMBL" id="JARAWN010000004">
    <property type="protein sequence ID" value="MDX3128442.1"/>
    <property type="molecule type" value="Genomic_DNA"/>
</dbReference>
<evidence type="ECO:0000256" key="1">
    <source>
        <dbReference type="ARBA" id="ARBA00022729"/>
    </source>
</evidence>
<feature type="domain" description="LamG-like jellyroll fold" evidence="5">
    <location>
        <begin position="838"/>
        <end position="991"/>
    </location>
</feature>
<dbReference type="GO" id="GO:0006955">
    <property type="term" value="P:immune response"/>
    <property type="evidence" value="ECO:0007669"/>
    <property type="project" value="InterPro"/>
</dbReference>
<feature type="region of interest" description="Disordered" evidence="3">
    <location>
        <begin position="1203"/>
        <end position="1234"/>
    </location>
</feature>
<feature type="domain" description="LamG-like jellyroll fold" evidence="5">
    <location>
        <begin position="1081"/>
        <end position="1251"/>
    </location>
</feature>
<dbReference type="Gene3D" id="2.60.120.200">
    <property type="match status" value="2"/>
</dbReference>
<dbReference type="InterPro" id="IPR013320">
    <property type="entry name" value="ConA-like_dom_sf"/>
</dbReference>
<dbReference type="RefSeq" id="WP_319688529.1">
    <property type="nucleotide sequence ID" value="NZ_JARAWN010000004.1"/>
</dbReference>
<reference evidence="6" key="1">
    <citation type="journal article" date="2023" name="Microb. Genom.">
        <title>Mesoterricola silvestris gen. nov., sp. nov., Mesoterricola sediminis sp. nov., Geothrix oryzae sp. nov., Geothrix edaphica sp. nov., Geothrix rubra sp. nov., and Geothrix limicola sp. nov., six novel members of Acidobacteriota isolated from soils.</title>
        <authorList>
            <person name="Weisberg A.J."/>
            <person name="Pearce E."/>
            <person name="Kramer C.G."/>
            <person name="Chang J.H."/>
            <person name="Clarke C.R."/>
        </authorList>
    </citation>
    <scope>NUCLEOTIDE SEQUENCE</scope>
    <source>
        <strain evidence="6">ND06-05F</strain>
    </source>
</reference>
<name>A0AAJ2PIT1_9ACTN</name>
<dbReference type="PANTHER" id="PTHR46943">
    <property type="entry name" value="PENTRAXIN-RELATED PROTEIN PTX3"/>
    <property type="match status" value="1"/>
</dbReference>
<feature type="chain" id="PRO_5042516143" evidence="4">
    <location>
        <begin position="30"/>
        <end position="1262"/>
    </location>
</feature>
<feature type="region of interest" description="Disordered" evidence="3">
    <location>
        <begin position="1018"/>
        <end position="1041"/>
    </location>
</feature>
<evidence type="ECO:0000313" key="6">
    <source>
        <dbReference type="EMBL" id="MDX3128442.1"/>
    </source>
</evidence>
<organism evidence="6 7">
    <name type="scientific">Streptomyces europaeiscabiei</name>
    <dbReference type="NCBI Taxonomy" id="146819"/>
    <lineage>
        <taxon>Bacteria</taxon>
        <taxon>Bacillati</taxon>
        <taxon>Actinomycetota</taxon>
        <taxon>Actinomycetes</taxon>
        <taxon>Kitasatosporales</taxon>
        <taxon>Streptomycetaceae</taxon>
        <taxon>Streptomyces</taxon>
    </lineage>
</organism>
<evidence type="ECO:0000313" key="7">
    <source>
        <dbReference type="Proteomes" id="UP001273589"/>
    </source>
</evidence>
<dbReference type="AlphaFoldDB" id="A0AAJ2PIT1"/>
<dbReference type="Pfam" id="PF13385">
    <property type="entry name" value="Laminin_G_3"/>
    <property type="match status" value="1"/>
</dbReference>
<comment type="caution">
    <text evidence="6">The sequence shown here is derived from an EMBL/GenBank/DDBJ whole genome shotgun (WGS) entry which is preliminary data.</text>
</comment>
<keyword evidence="2" id="KW-1015">Disulfide bond</keyword>
<feature type="region of interest" description="Disordered" evidence="3">
    <location>
        <begin position="259"/>
        <end position="281"/>
    </location>
</feature>
<dbReference type="InterPro" id="IPR042837">
    <property type="entry name" value="PTX3"/>
</dbReference>
<evidence type="ECO:0000259" key="5">
    <source>
        <dbReference type="SMART" id="SM00560"/>
    </source>
</evidence>
<dbReference type="SUPFAM" id="SSF49899">
    <property type="entry name" value="Concanavalin A-like lectins/glucanases"/>
    <property type="match status" value="2"/>
</dbReference>
<evidence type="ECO:0000256" key="4">
    <source>
        <dbReference type="SAM" id="SignalP"/>
    </source>
</evidence>
<dbReference type="InterPro" id="IPR006558">
    <property type="entry name" value="LamG-like"/>
</dbReference>
<accession>A0AAJ2PIT1</accession>
<evidence type="ECO:0000256" key="2">
    <source>
        <dbReference type="ARBA" id="ARBA00023157"/>
    </source>
</evidence>
<proteinExistence type="predicted"/>
<keyword evidence="1 4" id="KW-0732">Signal</keyword>
<dbReference type="Proteomes" id="UP001273589">
    <property type="component" value="Unassembled WGS sequence"/>
</dbReference>
<feature type="signal peptide" evidence="4">
    <location>
        <begin position="1"/>
        <end position="29"/>
    </location>
</feature>
<sequence length="1262" mass="134027">MRRGRSHRVVGGISAAATLLSLLPVVSLASVGDAVAAASSAALTEQSASERAVATGESVEVRSERTEYTTTVANPDGTFTLTQSTQPQRARAEDGTWQDVDVTLEERSDGTVGPKAAVVDVAFSGGGAGSGLLRLGRDGQELRMGWPTSLPEPTLEGATATYANVPVDGVDLQMTATAEGYSEVLVVGSAEAAASSELEHISLTATGSGLSVVPGEGGGLRAVDADGNVVFRGPAGQMWDSAGDDAEAGPQTQLLSTAAAEESGTESVADDLSHPGEGDATAELPVALGDGTVSVKPDLGLLRGQETVYPVFIDPPVGLGVSEWTKLSSDGDKFWKFTEPKGVGRCGVADGYACGSGYTDRMYFEFGPGKLAGKHVLDATFRAKETWSFNCTPYWVDLERTDNISEGTRWPGPKQLDQMGDKYVSAGRGDLCSPEQPNQWVEFNDNPGETDENLASTVRAFAAGKFPRLTLMLRAKDETEPRAWKRFDNNAELKVWYVHKPGVPTTVGAIPGTGNKTGPCRPSSDPLTVTVLAPTVHARVQTLVQPGADETTPALQAEFAMQRSSNDTAKGTWSQVWSGYRPAEGWATDGDLLSITTTNRADGGLYRFRARTQSHWSYNGKSGDLFSPYSSWCYLRIDSTAPKAPTIVSGQPYTECTVNACAPHGAPGVAGTFTFRPNAADKDVKAYRWRFLSTGASATKQVNAATTNAPVTRKDVAPGLSGTQTLSVEASDLKLDKDGRVRWGPPAEFVLKVGLPEGPTGRWRFDDGKPGSGVTVAKDTGEAGTRHDAVLRDTAGTGWSTMARRGAGDYSLWLNDSTDPAKQTGYASTDGAAVNTQDSFTVSAWAYLTDGSANRTVLSAPGDRGSAFTLYYSSAYKKWVFNRTDQDKDDPVYIRSVADEANPPLRVWTHLAAVFDAKKDADKTNDTIQLYVNGKPQGDPVVLSQAASTYSPWAADRNLMMGVSKVGEAYGEYFRGRVDEVAMWQYALPDDEIRVEQELRKDGVPTNELVAHWDATLSSGTQVSESPEDPDDPASTSFPYRRGGLTLAGGAELAGEDATALVLNGTSGYASRTGPVIDETGSFTVSARVRLNRTLLDSKPDGYRGLVAAQATPAGKESSWALWVEKASDGVYLWKFGRTAVDSTGKVVDSALTVAQEQVGDGEFGTWVDVTGVFDATQPFSADDGTQRFGVTQLYVGQFPQQSEEDHGLEADQQGSGALSVGRGSANGNTGHHLPGDLAKFRVWSGAMPKQLVQSQIAQPST</sequence>
<dbReference type="SMART" id="SM00560">
    <property type="entry name" value="LamGL"/>
    <property type="match status" value="2"/>
</dbReference>
<protein>
    <submittedName>
        <fullName evidence="6">LamG domain-containing protein</fullName>
    </submittedName>
</protein>
<gene>
    <name evidence="6" type="ORF">PV367_01180</name>
</gene>
<evidence type="ECO:0000256" key="3">
    <source>
        <dbReference type="SAM" id="MobiDB-lite"/>
    </source>
</evidence>